<keyword evidence="3" id="KW-1185">Reference proteome</keyword>
<proteinExistence type="predicted"/>
<reference evidence="2" key="1">
    <citation type="journal article" date="2020" name="New Phytol.">
        <title>Comparative genomics reveals dynamic genome evolution in host specialist ectomycorrhizal fungi.</title>
        <authorList>
            <person name="Lofgren L.A."/>
            <person name="Nguyen N.H."/>
            <person name="Vilgalys R."/>
            <person name="Ruytinx J."/>
            <person name="Liao H.L."/>
            <person name="Branco S."/>
            <person name="Kuo A."/>
            <person name="LaButti K."/>
            <person name="Lipzen A."/>
            <person name="Andreopoulos W."/>
            <person name="Pangilinan J."/>
            <person name="Riley R."/>
            <person name="Hundley H."/>
            <person name="Na H."/>
            <person name="Barry K."/>
            <person name="Grigoriev I.V."/>
            <person name="Stajich J.E."/>
            <person name="Kennedy P.G."/>
        </authorList>
    </citation>
    <scope>NUCLEOTIDE SEQUENCE</scope>
    <source>
        <strain evidence="2">FC423</strain>
    </source>
</reference>
<dbReference type="EMBL" id="JABBWM010000158">
    <property type="protein sequence ID" value="KAG2085817.1"/>
    <property type="molecule type" value="Genomic_DNA"/>
</dbReference>
<name>A0A9P7ER16_9AGAM</name>
<gene>
    <name evidence="2" type="ORF">F5147DRAFT_83224</name>
</gene>
<protein>
    <submittedName>
        <fullName evidence="2">Uncharacterized protein</fullName>
    </submittedName>
</protein>
<keyword evidence="1" id="KW-0472">Membrane</keyword>
<keyword evidence="1" id="KW-1133">Transmembrane helix</keyword>
<organism evidence="2 3">
    <name type="scientific">Suillus discolor</name>
    <dbReference type="NCBI Taxonomy" id="1912936"/>
    <lineage>
        <taxon>Eukaryota</taxon>
        <taxon>Fungi</taxon>
        <taxon>Dikarya</taxon>
        <taxon>Basidiomycota</taxon>
        <taxon>Agaricomycotina</taxon>
        <taxon>Agaricomycetes</taxon>
        <taxon>Agaricomycetidae</taxon>
        <taxon>Boletales</taxon>
        <taxon>Suillineae</taxon>
        <taxon>Suillaceae</taxon>
        <taxon>Suillus</taxon>
    </lineage>
</organism>
<dbReference type="OrthoDB" id="440424at2759"/>
<dbReference type="RefSeq" id="XP_041284751.1">
    <property type="nucleotide sequence ID" value="XM_041443803.1"/>
</dbReference>
<evidence type="ECO:0000256" key="1">
    <source>
        <dbReference type="SAM" id="Phobius"/>
    </source>
</evidence>
<accession>A0A9P7ER16</accession>
<dbReference type="InterPro" id="IPR038213">
    <property type="entry name" value="IFI6/IFI27-like_sf"/>
</dbReference>
<dbReference type="Gene3D" id="6.10.110.10">
    <property type="match status" value="1"/>
</dbReference>
<evidence type="ECO:0000313" key="3">
    <source>
        <dbReference type="Proteomes" id="UP000823399"/>
    </source>
</evidence>
<sequence>MTQQDLDLPDLNWSILRDATTCLTCYFATALNNWSIRHPYITAITLIYISDNPELLLTPLRIARYMCFLPFRLILWPFKLLTRFILYIVGFRRQGVAKGSYASRIQSRRYGGYVPPQSTFSKFQAHGATDDYEDEDEPESTFATPVSFMAGIGVWFVLGRARGWWY</sequence>
<dbReference type="AlphaFoldDB" id="A0A9P7ER16"/>
<evidence type="ECO:0000313" key="2">
    <source>
        <dbReference type="EMBL" id="KAG2085817.1"/>
    </source>
</evidence>
<dbReference type="GeneID" id="64706062"/>
<comment type="caution">
    <text evidence="2">The sequence shown here is derived from an EMBL/GenBank/DDBJ whole genome shotgun (WGS) entry which is preliminary data.</text>
</comment>
<dbReference type="Proteomes" id="UP000823399">
    <property type="component" value="Unassembled WGS sequence"/>
</dbReference>
<feature type="transmembrane region" description="Helical" evidence="1">
    <location>
        <begin position="62"/>
        <end position="89"/>
    </location>
</feature>
<keyword evidence="1" id="KW-0812">Transmembrane</keyword>